<dbReference type="InParanoid" id="A0A423X7J7"/>
<feature type="region of interest" description="Disordered" evidence="1">
    <location>
        <begin position="426"/>
        <end position="483"/>
    </location>
</feature>
<feature type="transmembrane region" description="Helical" evidence="2">
    <location>
        <begin position="114"/>
        <end position="137"/>
    </location>
</feature>
<feature type="compositionally biased region" description="Basic and acidic residues" evidence="1">
    <location>
        <begin position="545"/>
        <end position="556"/>
    </location>
</feature>
<dbReference type="STRING" id="1230097.A0A423X7J7"/>
<name>A0A423X7J7_9PEZI</name>
<evidence type="ECO:0000256" key="1">
    <source>
        <dbReference type="SAM" id="MobiDB-lite"/>
    </source>
</evidence>
<dbReference type="OrthoDB" id="5368516at2759"/>
<feature type="region of interest" description="Disordered" evidence="1">
    <location>
        <begin position="523"/>
        <end position="666"/>
    </location>
</feature>
<evidence type="ECO:0000256" key="2">
    <source>
        <dbReference type="SAM" id="Phobius"/>
    </source>
</evidence>
<feature type="transmembrane region" description="Helical" evidence="2">
    <location>
        <begin position="194"/>
        <end position="214"/>
    </location>
</feature>
<feature type="compositionally biased region" description="Low complexity" evidence="1">
    <location>
        <begin position="457"/>
        <end position="471"/>
    </location>
</feature>
<evidence type="ECO:0000313" key="4">
    <source>
        <dbReference type="Proteomes" id="UP000285146"/>
    </source>
</evidence>
<dbReference type="Proteomes" id="UP000285146">
    <property type="component" value="Unassembled WGS sequence"/>
</dbReference>
<proteinExistence type="predicted"/>
<evidence type="ECO:0000313" key="3">
    <source>
        <dbReference type="EMBL" id="ROW11727.1"/>
    </source>
</evidence>
<feature type="transmembrane region" description="Helical" evidence="2">
    <location>
        <begin position="149"/>
        <end position="173"/>
    </location>
</feature>
<feature type="transmembrane region" description="Helical" evidence="2">
    <location>
        <begin position="278"/>
        <end position="301"/>
    </location>
</feature>
<accession>A0A423X7J7</accession>
<dbReference type="EMBL" id="LKEB01000026">
    <property type="protein sequence ID" value="ROW11727.1"/>
    <property type="molecule type" value="Genomic_DNA"/>
</dbReference>
<keyword evidence="4" id="KW-1185">Reference proteome</keyword>
<keyword evidence="2" id="KW-0472">Membrane</keyword>
<feature type="compositionally biased region" description="Polar residues" evidence="1">
    <location>
        <begin position="630"/>
        <end position="645"/>
    </location>
</feature>
<reference evidence="3 4" key="1">
    <citation type="submission" date="2015-09" db="EMBL/GenBank/DDBJ databases">
        <title>Host preference determinants of Valsa canker pathogens revealed by comparative genomics.</title>
        <authorList>
            <person name="Yin Z."/>
            <person name="Huang L."/>
        </authorList>
    </citation>
    <scope>NUCLEOTIDE SEQUENCE [LARGE SCALE GENOMIC DNA]</scope>
    <source>
        <strain evidence="3 4">SXYLt</strain>
    </source>
</reference>
<gene>
    <name evidence="3" type="ORF">VPNG_05613</name>
</gene>
<comment type="caution">
    <text evidence="3">The sequence shown here is derived from an EMBL/GenBank/DDBJ whole genome shotgun (WGS) entry which is preliminary data.</text>
</comment>
<feature type="transmembrane region" description="Helical" evidence="2">
    <location>
        <begin position="58"/>
        <end position="80"/>
    </location>
</feature>
<keyword evidence="2" id="KW-1133">Transmembrane helix</keyword>
<sequence>MAITYGGTLVSDAGVGGDGVAITHELATTSSNATTSAMQAMTNALRFATSKSIRTSTIILASFNAMAALATAVGIIYGGYRYSKRAPKKPTKLSGTQYHTKPGSVLTSSRPSGLFFIHTVDVFPLVLSLGIAIQSATFAAAQSIGLQALLSRGCAVVAIFMLPALFIAPYIQLVFGVETAIRGLRSHSSARRQWTVTICLSIVAIFLLISLLVATADRAPDYCFASLFWIIEHYAEGSFVLFLGISIILIIAIITIILSLSKSLMIEPVERLAASRMVYYLILGFISNAFITPFFFSLVFLDQRQYVFKTLNMSMIASVVSNVNGLMVACLHLFLRSQDNSSIGRRFGGYEVHESKQDSRNSTDEDYGSSHALKLVKGSAKDHRTSTGSVTTLQQSLDAGDKNLGEFLASSSSALADSRAAITLPQAPTFPEPTQPPSVTSPSHTRKRSYSLFPNNSSTATARPPTTAYSSVPATPARNSFGFRPPTIAKPWLGGGHRRASSIESSATVQIGIRFSNVDDFQPSKVCVDTDGPEKVARPSPLAQTEKRPASGDARMKTLPPVPKTCDEGDEIETASPGVNEVDRADNDWDEPNQPITLGPSVYTPSDGLVSRNSSNRRPRVPSLAEVGFSTLSNRGNSETSSVNASPRAGRSAVTTPAPMMQPDWI</sequence>
<feature type="transmembrane region" description="Helical" evidence="2">
    <location>
        <begin position="234"/>
        <end position="258"/>
    </location>
</feature>
<feature type="transmembrane region" description="Helical" evidence="2">
    <location>
        <begin position="313"/>
        <end position="335"/>
    </location>
</feature>
<organism evidence="3 4">
    <name type="scientific">Cytospora leucostoma</name>
    <dbReference type="NCBI Taxonomy" id="1230097"/>
    <lineage>
        <taxon>Eukaryota</taxon>
        <taxon>Fungi</taxon>
        <taxon>Dikarya</taxon>
        <taxon>Ascomycota</taxon>
        <taxon>Pezizomycotina</taxon>
        <taxon>Sordariomycetes</taxon>
        <taxon>Sordariomycetidae</taxon>
        <taxon>Diaporthales</taxon>
        <taxon>Cytosporaceae</taxon>
        <taxon>Cytospora</taxon>
    </lineage>
</organism>
<keyword evidence="2" id="KW-0812">Transmembrane</keyword>
<dbReference type="AlphaFoldDB" id="A0A423X7J7"/>
<protein>
    <submittedName>
        <fullName evidence="3">Uncharacterized protein</fullName>
    </submittedName>
</protein>